<feature type="domain" description="ABC transporter" evidence="11">
    <location>
        <begin position="358"/>
        <end position="590"/>
    </location>
</feature>
<evidence type="ECO:0000256" key="4">
    <source>
        <dbReference type="ARBA" id="ARBA00022692"/>
    </source>
</evidence>
<dbReference type="FunFam" id="3.40.50.300:FF:000299">
    <property type="entry name" value="ABC transporter ATP-binding protein/permease"/>
    <property type="match status" value="1"/>
</dbReference>
<dbReference type="GO" id="GO:0005524">
    <property type="term" value="F:ATP binding"/>
    <property type="evidence" value="ECO:0007669"/>
    <property type="project" value="UniProtKB-KW"/>
</dbReference>
<comment type="similarity">
    <text evidence="9">Belongs to the ABC transporter superfamily. Lipid exporter (TC 3.A.1.106) family.</text>
</comment>
<dbReference type="PROSITE" id="PS00211">
    <property type="entry name" value="ABC_TRANSPORTER_1"/>
    <property type="match status" value="1"/>
</dbReference>
<evidence type="ECO:0000313" key="13">
    <source>
        <dbReference type="EMBL" id="GGM70483.1"/>
    </source>
</evidence>
<dbReference type="Pfam" id="PF00664">
    <property type="entry name" value="ABC_membrane"/>
    <property type="match status" value="1"/>
</dbReference>
<keyword evidence="3" id="KW-1003">Cell membrane</keyword>
<dbReference type="AlphaFoldDB" id="A0A8J3CBM1"/>
<dbReference type="InterPro" id="IPR039421">
    <property type="entry name" value="Type_1_exporter"/>
</dbReference>
<evidence type="ECO:0000256" key="8">
    <source>
        <dbReference type="ARBA" id="ARBA00023136"/>
    </source>
</evidence>
<keyword evidence="7 10" id="KW-1133">Transmembrane helix</keyword>
<evidence type="ECO:0000259" key="12">
    <source>
        <dbReference type="PROSITE" id="PS50929"/>
    </source>
</evidence>
<gene>
    <name evidence="13" type="ORF">GCM10012275_46090</name>
</gene>
<dbReference type="EMBL" id="BMMK01000025">
    <property type="protein sequence ID" value="GGM70483.1"/>
    <property type="molecule type" value="Genomic_DNA"/>
</dbReference>
<keyword evidence="6 13" id="KW-0067">ATP-binding</keyword>
<dbReference type="InterPro" id="IPR011527">
    <property type="entry name" value="ABC1_TM_dom"/>
</dbReference>
<dbReference type="InterPro" id="IPR027417">
    <property type="entry name" value="P-loop_NTPase"/>
</dbReference>
<dbReference type="SMART" id="SM00382">
    <property type="entry name" value="AAA"/>
    <property type="match status" value="1"/>
</dbReference>
<dbReference type="CDD" id="cd18551">
    <property type="entry name" value="ABC_6TM_LmrA_like"/>
    <property type="match status" value="1"/>
</dbReference>
<dbReference type="InterPro" id="IPR036640">
    <property type="entry name" value="ABC1_TM_sf"/>
</dbReference>
<dbReference type="Gene3D" id="3.40.50.300">
    <property type="entry name" value="P-loop containing nucleotide triphosphate hydrolases"/>
    <property type="match status" value="1"/>
</dbReference>
<dbReference type="InterPro" id="IPR003439">
    <property type="entry name" value="ABC_transporter-like_ATP-bd"/>
</dbReference>
<evidence type="ECO:0000256" key="1">
    <source>
        <dbReference type="ARBA" id="ARBA00004651"/>
    </source>
</evidence>
<evidence type="ECO:0000256" key="6">
    <source>
        <dbReference type="ARBA" id="ARBA00022840"/>
    </source>
</evidence>
<dbReference type="SUPFAM" id="SSF52540">
    <property type="entry name" value="P-loop containing nucleoside triphosphate hydrolases"/>
    <property type="match status" value="1"/>
</dbReference>
<dbReference type="GO" id="GO:0005886">
    <property type="term" value="C:plasma membrane"/>
    <property type="evidence" value="ECO:0007669"/>
    <property type="project" value="UniProtKB-SubCell"/>
</dbReference>
<evidence type="ECO:0000256" key="2">
    <source>
        <dbReference type="ARBA" id="ARBA00022448"/>
    </source>
</evidence>
<feature type="transmembrane region" description="Helical" evidence="10">
    <location>
        <begin position="160"/>
        <end position="187"/>
    </location>
</feature>
<sequence length="607" mass="65350">MDAPARAETNTAAQEAAPAARGGEWRTLRSYLRPARRLLVGLFFLELIAEGATLIQPLVARSVIEHLEEGRSLLWPVLMLSGIAVVGMVLSWLGTFLIGRAGTGLVRDVRQRLVRRILGAKVAGVERRPVGDFLSRVGSDTTLLQATMADAVVEAAAAPIAILGAIVLMGVIDPVMLALVVGLLAITTVGERYALRRVGEATEQEQARVGSMTAALQRVLIAFRTVKASGTERHEQQQVGSQADGAYRAGVRSARAEAWVEVIAGASMDVTFLVVLAVGATRVASGELGIGGLIAFLLYVMYLREPVETLFDAATDFSEGLAAVRRVEELNLLPQEGSQAVGPGTRSLPRREDGQLQIRCEGVWFGYRDRPVLQDVSFTAGRGLTVLVGPSGAGKTTLLSLVERFADVDRGRILLDGVDVRELSRSELRRRLAYVQQEAPLLGETVREAALYGVPHPEEADLDEALRSVALDTWVNSLPDGLDTPVGERGVEISGGQRQRLAVARALLRDADVLLLDEATAQLDAISERTLLDSLAHQSHERTVLAITHRLSVAAEADQLVLLDEGRVRAVGRHDDLLTADSMYRELVTAFGAQGNGRPPLLSPTER</sequence>
<comment type="subcellular location">
    <subcellularLocation>
        <location evidence="1">Cell membrane</location>
        <topology evidence="1">Multi-pass membrane protein</topology>
    </subcellularLocation>
</comment>
<evidence type="ECO:0000256" key="7">
    <source>
        <dbReference type="ARBA" id="ARBA00022989"/>
    </source>
</evidence>
<keyword evidence="2" id="KW-0813">Transport</keyword>
<reference evidence="13" key="1">
    <citation type="journal article" date="2014" name="Int. J. Syst. Evol. Microbiol.">
        <title>Complete genome sequence of Corynebacterium casei LMG S-19264T (=DSM 44701T), isolated from a smear-ripened cheese.</title>
        <authorList>
            <consortium name="US DOE Joint Genome Institute (JGI-PGF)"/>
            <person name="Walter F."/>
            <person name="Albersmeier A."/>
            <person name="Kalinowski J."/>
            <person name="Ruckert C."/>
        </authorList>
    </citation>
    <scope>NUCLEOTIDE SEQUENCE</scope>
    <source>
        <strain evidence="13">CGMCC 4.5737</strain>
    </source>
</reference>
<dbReference type="InterPro" id="IPR003593">
    <property type="entry name" value="AAA+_ATPase"/>
</dbReference>
<keyword evidence="4 10" id="KW-0812">Transmembrane</keyword>
<evidence type="ECO:0000256" key="5">
    <source>
        <dbReference type="ARBA" id="ARBA00022741"/>
    </source>
</evidence>
<evidence type="ECO:0000256" key="3">
    <source>
        <dbReference type="ARBA" id="ARBA00022475"/>
    </source>
</evidence>
<dbReference type="Gene3D" id="1.20.1560.10">
    <property type="entry name" value="ABC transporter type 1, transmembrane domain"/>
    <property type="match status" value="1"/>
</dbReference>
<dbReference type="PROSITE" id="PS50929">
    <property type="entry name" value="ABC_TM1F"/>
    <property type="match status" value="1"/>
</dbReference>
<feature type="domain" description="ABC transmembrane type-1" evidence="12">
    <location>
        <begin position="40"/>
        <end position="319"/>
    </location>
</feature>
<feature type="transmembrane region" description="Helical" evidence="10">
    <location>
        <begin position="72"/>
        <end position="98"/>
    </location>
</feature>
<dbReference type="GO" id="GO:0015421">
    <property type="term" value="F:ABC-type oligopeptide transporter activity"/>
    <property type="evidence" value="ECO:0007669"/>
    <property type="project" value="TreeGrafter"/>
</dbReference>
<evidence type="ECO:0000313" key="14">
    <source>
        <dbReference type="Proteomes" id="UP000637578"/>
    </source>
</evidence>
<comment type="caution">
    <text evidence="13">The sequence shown here is derived from an EMBL/GenBank/DDBJ whole genome shotgun (WGS) entry which is preliminary data.</text>
</comment>
<dbReference type="PANTHER" id="PTHR43394">
    <property type="entry name" value="ATP-DEPENDENT PERMEASE MDL1, MITOCHONDRIAL"/>
    <property type="match status" value="1"/>
</dbReference>
<keyword evidence="8 10" id="KW-0472">Membrane</keyword>
<organism evidence="13 14">
    <name type="scientific">Longimycelium tulufanense</name>
    <dbReference type="NCBI Taxonomy" id="907463"/>
    <lineage>
        <taxon>Bacteria</taxon>
        <taxon>Bacillati</taxon>
        <taxon>Actinomycetota</taxon>
        <taxon>Actinomycetes</taxon>
        <taxon>Pseudonocardiales</taxon>
        <taxon>Pseudonocardiaceae</taxon>
        <taxon>Longimycelium</taxon>
    </lineage>
</organism>
<reference evidence="13" key="2">
    <citation type="submission" date="2020-09" db="EMBL/GenBank/DDBJ databases">
        <authorList>
            <person name="Sun Q."/>
            <person name="Zhou Y."/>
        </authorList>
    </citation>
    <scope>NUCLEOTIDE SEQUENCE</scope>
    <source>
        <strain evidence="13">CGMCC 4.5737</strain>
    </source>
</reference>
<dbReference type="SUPFAM" id="SSF90123">
    <property type="entry name" value="ABC transporter transmembrane region"/>
    <property type="match status" value="1"/>
</dbReference>
<dbReference type="PROSITE" id="PS50893">
    <property type="entry name" value="ABC_TRANSPORTER_2"/>
    <property type="match status" value="1"/>
</dbReference>
<keyword evidence="5" id="KW-0547">Nucleotide-binding</keyword>
<dbReference type="Pfam" id="PF00005">
    <property type="entry name" value="ABC_tran"/>
    <property type="match status" value="1"/>
</dbReference>
<protein>
    <submittedName>
        <fullName evidence="13">Putative ABC transporter ATP-binding protein</fullName>
    </submittedName>
</protein>
<dbReference type="InterPro" id="IPR017871">
    <property type="entry name" value="ABC_transporter-like_CS"/>
</dbReference>
<feature type="transmembrane region" description="Helical" evidence="10">
    <location>
        <begin position="38"/>
        <end position="60"/>
    </location>
</feature>
<evidence type="ECO:0000256" key="9">
    <source>
        <dbReference type="ARBA" id="ARBA00061644"/>
    </source>
</evidence>
<dbReference type="PANTHER" id="PTHR43394:SF1">
    <property type="entry name" value="ATP-BINDING CASSETTE SUB-FAMILY B MEMBER 10, MITOCHONDRIAL"/>
    <property type="match status" value="1"/>
</dbReference>
<proteinExistence type="inferred from homology"/>
<keyword evidence="14" id="KW-1185">Reference proteome</keyword>
<dbReference type="GO" id="GO:0016887">
    <property type="term" value="F:ATP hydrolysis activity"/>
    <property type="evidence" value="ECO:0007669"/>
    <property type="project" value="InterPro"/>
</dbReference>
<evidence type="ECO:0000259" key="11">
    <source>
        <dbReference type="PROSITE" id="PS50893"/>
    </source>
</evidence>
<dbReference type="Proteomes" id="UP000637578">
    <property type="component" value="Unassembled WGS sequence"/>
</dbReference>
<accession>A0A8J3CBM1</accession>
<evidence type="ECO:0000256" key="10">
    <source>
        <dbReference type="SAM" id="Phobius"/>
    </source>
</evidence>
<name>A0A8J3CBM1_9PSEU</name>